<proteinExistence type="predicted"/>
<dbReference type="Proteomes" id="UP001152300">
    <property type="component" value="Unassembled WGS sequence"/>
</dbReference>
<keyword evidence="3" id="KW-1185">Reference proteome</keyword>
<evidence type="ECO:0000256" key="1">
    <source>
        <dbReference type="SAM" id="MobiDB-lite"/>
    </source>
</evidence>
<dbReference type="OrthoDB" id="10652085at2759"/>
<dbReference type="AlphaFoldDB" id="A0A9X0AAI6"/>
<comment type="caution">
    <text evidence="2">The sequence shown here is derived from an EMBL/GenBank/DDBJ whole genome shotgun (WGS) entry which is preliminary data.</text>
</comment>
<organism evidence="2 3">
    <name type="scientific">Sclerotinia nivalis</name>
    <dbReference type="NCBI Taxonomy" id="352851"/>
    <lineage>
        <taxon>Eukaryota</taxon>
        <taxon>Fungi</taxon>
        <taxon>Dikarya</taxon>
        <taxon>Ascomycota</taxon>
        <taxon>Pezizomycotina</taxon>
        <taxon>Leotiomycetes</taxon>
        <taxon>Helotiales</taxon>
        <taxon>Sclerotiniaceae</taxon>
        <taxon>Sclerotinia</taxon>
    </lineage>
</organism>
<protein>
    <submittedName>
        <fullName evidence="2">Uncharacterized protein</fullName>
    </submittedName>
</protein>
<accession>A0A9X0AAI6</accession>
<name>A0A9X0AAI6_9HELO</name>
<feature type="compositionally biased region" description="Low complexity" evidence="1">
    <location>
        <begin position="11"/>
        <end position="29"/>
    </location>
</feature>
<sequence>MSSFTVNEVATNNENGSNSTTSTPLSRSTSVISLTLTEPIAIAENLEACPSVERLVQHLEGHQFGSLLLYIQTSLSFRLLLPSWLSKFLHQEYLERLVQDFERPQKHHGSGKFND</sequence>
<reference evidence="2" key="1">
    <citation type="submission" date="2022-11" db="EMBL/GenBank/DDBJ databases">
        <title>Genome Resource of Sclerotinia nivalis Strain SnTB1, a Plant Pathogen Isolated from American Ginseng.</title>
        <authorList>
            <person name="Fan S."/>
        </authorList>
    </citation>
    <scope>NUCLEOTIDE SEQUENCE</scope>
    <source>
        <strain evidence="2">SnTB1</strain>
    </source>
</reference>
<feature type="region of interest" description="Disordered" evidence="1">
    <location>
        <begin position="1"/>
        <end position="29"/>
    </location>
</feature>
<evidence type="ECO:0000313" key="3">
    <source>
        <dbReference type="Proteomes" id="UP001152300"/>
    </source>
</evidence>
<dbReference type="EMBL" id="JAPEIS010000015">
    <property type="protein sequence ID" value="KAJ8059197.1"/>
    <property type="molecule type" value="Genomic_DNA"/>
</dbReference>
<gene>
    <name evidence="2" type="ORF">OCU04_012168</name>
</gene>
<feature type="compositionally biased region" description="Polar residues" evidence="1">
    <location>
        <begin position="1"/>
        <end position="10"/>
    </location>
</feature>
<evidence type="ECO:0000313" key="2">
    <source>
        <dbReference type="EMBL" id="KAJ8059197.1"/>
    </source>
</evidence>